<dbReference type="AlphaFoldDB" id="A0A7S3ENW4"/>
<keyword evidence="6" id="KW-0175">Coiled coil</keyword>
<keyword evidence="9" id="KW-0995">Kinetochore</keyword>
<proteinExistence type="inferred from homology"/>
<evidence type="ECO:0000313" key="13">
    <source>
        <dbReference type="EMBL" id="CAE0063571.1"/>
    </source>
</evidence>
<evidence type="ECO:0000313" key="12">
    <source>
        <dbReference type="EMBL" id="CAE0063566.1"/>
    </source>
</evidence>
<accession>A0A7S3ENW4</accession>
<dbReference type="InterPro" id="IPR013255">
    <property type="entry name" value="Spc25_C"/>
</dbReference>
<organism evidence="13">
    <name type="scientific">Rhodosorus marinus</name>
    <dbReference type="NCBI Taxonomy" id="101924"/>
    <lineage>
        <taxon>Eukaryota</taxon>
        <taxon>Rhodophyta</taxon>
        <taxon>Stylonematophyceae</taxon>
        <taxon>Stylonematales</taxon>
        <taxon>Stylonemataceae</taxon>
        <taxon>Rhodosorus</taxon>
    </lineage>
</organism>
<evidence type="ECO:0000256" key="5">
    <source>
        <dbReference type="ARBA" id="ARBA00022776"/>
    </source>
</evidence>
<dbReference type="Gene3D" id="3.30.457.50">
    <property type="entry name" value="Chromosome segregation protein Spc25"/>
    <property type="match status" value="1"/>
</dbReference>
<dbReference type="EMBL" id="HBHW01041135">
    <property type="protein sequence ID" value="CAE0063566.1"/>
    <property type="molecule type" value="Transcribed_RNA"/>
</dbReference>
<dbReference type="CDD" id="cd23784">
    <property type="entry name" value="RWD_Spc25"/>
    <property type="match status" value="1"/>
</dbReference>
<reference evidence="13" key="1">
    <citation type="submission" date="2021-01" db="EMBL/GenBank/DDBJ databases">
        <authorList>
            <person name="Corre E."/>
            <person name="Pelletier E."/>
            <person name="Niang G."/>
            <person name="Scheremetjew M."/>
            <person name="Finn R."/>
            <person name="Kale V."/>
            <person name="Holt S."/>
            <person name="Cochrane G."/>
            <person name="Meng A."/>
            <person name="Brown T."/>
            <person name="Cohen L."/>
        </authorList>
    </citation>
    <scope>NUCLEOTIDE SEQUENCE</scope>
    <source>
        <strain evidence="13">CCMP 769</strain>
    </source>
</reference>
<evidence type="ECO:0000256" key="1">
    <source>
        <dbReference type="ARBA" id="ARBA00004584"/>
    </source>
</evidence>
<dbReference type="FunFam" id="3.30.457.50:FF:000001">
    <property type="entry name" value="Probable kinetochore protein spc25"/>
    <property type="match status" value="1"/>
</dbReference>
<dbReference type="GO" id="GO:0007059">
    <property type="term" value="P:chromosome segregation"/>
    <property type="evidence" value="ECO:0007669"/>
    <property type="project" value="InterPro"/>
</dbReference>
<keyword evidence="4 9" id="KW-0132">Cell division</keyword>
<dbReference type="InterPro" id="IPR045143">
    <property type="entry name" value="Spc25"/>
</dbReference>
<comment type="function">
    <text evidence="9">Acts as a component of the essential kinetochore-associated NDC80 complex, which is required for chromosome segregation and spindle checkpoint activity.</text>
</comment>
<comment type="subcellular location">
    <subcellularLocation>
        <location evidence="1">Chromosome</location>
        <location evidence="1">Centromere</location>
    </subcellularLocation>
    <subcellularLocation>
        <location evidence="9">Nucleus</location>
    </subcellularLocation>
    <subcellularLocation>
        <location evidence="9">Chromosome</location>
        <location evidence="9">Centromere</location>
        <location evidence="9">Kinetochore</location>
    </subcellularLocation>
</comment>
<evidence type="ECO:0000256" key="7">
    <source>
        <dbReference type="ARBA" id="ARBA00023306"/>
    </source>
</evidence>
<dbReference type="GO" id="GO:0051301">
    <property type="term" value="P:cell division"/>
    <property type="evidence" value="ECO:0007669"/>
    <property type="project" value="UniProtKB-UniRule"/>
</dbReference>
<evidence type="ECO:0000256" key="8">
    <source>
        <dbReference type="ARBA" id="ARBA00023328"/>
    </source>
</evidence>
<dbReference type="EMBL" id="HBHW01041141">
    <property type="protein sequence ID" value="CAE0063571.1"/>
    <property type="molecule type" value="Transcribed_RNA"/>
</dbReference>
<keyword evidence="5 9" id="KW-0498">Mitosis</keyword>
<name>A0A7S3ENW4_9RHOD</name>
<feature type="domain" description="Chromosome segregation protein Spc25 C-terminal" evidence="10">
    <location>
        <begin position="25"/>
        <end position="94"/>
    </location>
</feature>
<evidence type="ECO:0000256" key="3">
    <source>
        <dbReference type="ARBA" id="ARBA00022454"/>
    </source>
</evidence>
<sequence>MNTALASFNSTIELYEKYLGLKFEVQEESLKFIFTDIDPSDRERAFTFCLRFDGEVCRVFDCQPPLGNTSNMTTSMGNRRELSGLVLAMRKLFVDLARQ</sequence>
<evidence type="ECO:0000259" key="10">
    <source>
        <dbReference type="Pfam" id="PF08234"/>
    </source>
</evidence>
<keyword evidence="7 9" id="KW-0131">Cell cycle</keyword>
<comment type="subunit">
    <text evidence="9">Component of the NDC80 complex.</text>
</comment>
<evidence type="ECO:0000313" key="14">
    <source>
        <dbReference type="EMBL" id="CAE0063574.1"/>
    </source>
</evidence>
<dbReference type="GO" id="GO:0031262">
    <property type="term" value="C:Ndc80 complex"/>
    <property type="evidence" value="ECO:0007669"/>
    <property type="project" value="InterPro"/>
</dbReference>
<evidence type="ECO:0000256" key="6">
    <source>
        <dbReference type="ARBA" id="ARBA00023054"/>
    </source>
</evidence>
<protein>
    <recommendedName>
        <fullName evidence="9">Kinetochore protein SPC25</fullName>
    </recommendedName>
</protein>
<keyword evidence="8 9" id="KW-0137">Centromere</keyword>
<dbReference type="PANTHER" id="PTHR14281">
    <property type="entry name" value="KINETOCHORE PROTEIN SPC25-RELATED"/>
    <property type="match status" value="1"/>
</dbReference>
<keyword evidence="9" id="KW-0539">Nucleus</keyword>
<keyword evidence="3 9" id="KW-0158">Chromosome</keyword>
<evidence type="ECO:0000256" key="2">
    <source>
        <dbReference type="ARBA" id="ARBA00006379"/>
    </source>
</evidence>
<dbReference type="GO" id="GO:0005634">
    <property type="term" value="C:nucleus"/>
    <property type="evidence" value="ECO:0007669"/>
    <property type="project" value="UniProtKB-SubCell"/>
</dbReference>
<dbReference type="EMBL" id="HBHW01041145">
    <property type="protein sequence ID" value="CAE0063574.1"/>
    <property type="molecule type" value="Transcribed_RNA"/>
</dbReference>
<evidence type="ECO:0000256" key="4">
    <source>
        <dbReference type="ARBA" id="ARBA00022618"/>
    </source>
</evidence>
<comment type="similarity">
    <text evidence="2 9">Belongs to the SPC25 family.</text>
</comment>
<gene>
    <name evidence="11" type="ORF">RMAR00112_LOCUS31635</name>
    <name evidence="12" type="ORF">RMAR00112_LOCUS31638</name>
    <name evidence="13" type="ORF">RMAR00112_LOCUS31643</name>
    <name evidence="14" type="ORF">RMAR00112_LOCUS31646</name>
</gene>
<dbReference type="PANTHER" id="PTHR14281:SF0">
    <property type="entry name" value="KINETOCHORE PROTEIN SPC25"/>
    <property type="match status" value="1"/>
</dbReference>
<dbReference type="EMBL" id="HBHW01041132">
    <property type="protein sequence ID" value="CAE0063563.1"/>
    <property type="molecule type" value="Transcribed_RNA"/>
</dbReference>
<evidence type="ECO:0000256" key="9">
    <source>
        <dbReference type="RuleBase" id="RU367150"/>
    </source>
</evidence>
<evidence type="ECO:0000313" key="11">
    <source>
        <dbReference type="EMBL" id="CAE0063563.1"/>
    </source>
</evidence>
<dbReference type="Pfam" id="PF08234">
    <property type="entry name" value="Spindle_Spc25"/>
    <property type="match status" value="1"/>
</dbReference>